<sequence length="117" mass="11985">MMSCLQWASSLHAGKSVGKGCGNGGHGGMLPASPIPKPVVPKATRAEVESNSSPNHEFLYTLVGASLSGYPIDPNTCTPPKLASASNEADKVNPATGLDKNKVVSTGTTVIIIMVSH</sequence>
<name>A0A427A7D5_ENSVE</name>
<protein>
    <submittedName>
        <fullName evidence="2">Uncharacterized protein</fullName>
    </submittedName>
</protein>
<evidence type="ECO:0000313" key="2">
    <source>
        <dbReference type="EMBL" id="RRT72114.1"/>
    </source>
</evidence>
<evidence type="ECO:0000256" key="1">
    <source>
        <dbReference type="SAM" id="MobiDB-lite"/>
    </source>
</evidence>
<reference evidence="2 3" key="1">
    <citation type="journal article" date="2014" name="Agronomy (Basel)">
        <title>A Draft Genome Sequence for Ensete ventricosum, the Drought-Tolerant Tree Against Hunger.</title>
        <authorList>
            <person name="Harrison J."/>
            <person name="Moore K.A."/>
            <person name="Paszkiewicz K."/>
            <person name="Jones T."/>
            <person name="Grant M."/>
            <person name="Ambacheew D."/>
            <person name="Muzemil S."/>
            <person name="Studholme D.J."/>
        </authorList>
    </citation>
    <scope>NUCLEOTIDE SEQUENCE [LARGE SCALE GENOMIC DNA]</scope>
</reference>
<dbReference type="EMBL" id="AMZH03003508">
    <property type="protein sequence ID" value="RRT72114.1"/>
    <property type="molecule type" value="Genomic_DNA"/>
</dbReference>
<feature type="compositionally biased region" description="Gly residues" evidence="1">
    <location>
        <begin position="18"/>
        <end position="28"/>
    </location>
</feature>
<comment type="caution">
    <text evidence="2">The sequence shown here is derived from an EMBL/GenBank/DDBJ whole genome shotgun (WGS) entry which is preliminary data.</text>
</comment>
<dbReference type="Proteomes" id="UP000287651">
    <property type="component" value="Unassembled WGS sequence"/>
</dbReference>
<accession>A0A427A7D5</accession>
<evidence type="ECO:0000313" key="3">
    <source>
        <dbReference type="Proteomes" id="UP000287651"/>
    </source>
</evidence>
<organism evidence="2 3">
    <name type="scientific">Ensete ventricosum</name>
    <name type="common">Abyssinian banana</name>
    <name type="synonym">Musa ensete</name>
    <dbReference type="NCBI Taxonomy" id="4639"/>
    <lineage>
        <taxon>Eukaryota</taxon>
        <taxon>Viridiplantae</taxon>
        <taxon>Streptophyta</taxon>
        <taxon>Embryophyta</taxon>
        <taxon>Tracheophyta</taxon>
        <taxon>Spermatophyta</taxon>
        <taxon>Magnoliopsida</taxon>
        <taxon>Liliopsida</taxon>
        <taxon>Zingiberales</taxon>
        <taxon>Musaceae</taxon>
        <taxon>Ensete</taxon>
    </lineage>
</organism>
<gene>
    <name evidence="2" type="ORF">B296_00011568</name>
</gene>
<feature type="region of interest" description="Disordered" evidence="1">
    <location>
        <begin position="18"/>
        <end position="51"/>
    </location>
</feature>
<proteinExistence type="predicted"/>
<dbReference type="AlphaFoldDB" id="A0A427A7D5"/>